<dbReference type="Proteomes" id="UP001187192">
    <property type="component" value="Unassembled WGS sequence"/>
</dbReference>
<name>A0AA88DZ27_FICCA</name>
<organism evidence="1 2">
    <name type="scientific">Ficus carica</name>
    <name type="common">Common fig</name>
    <dbReference type="NCBI Taxonomy" id="3494"/>
    <lineage>
        <taxon>Eukaryota</taxon>
        <taxon>Viridiplantae</taxon>
        <taxon>Streptophyta</taxon>
        <taxon>Embryophyta</taxon>
        <taxon>Tracheophyta</taxon>
        <taxon>Spermatophyta</taxon>
        <taxon>Magnoliopsida</taxon>
        <taxon>eudicotyledons</taxon>
        <taxon>Gunneridae</taxon>
        <taxon>Pentapetalae</taxon>
        <taxon>rosids</taxon>
        <taxon>fabids</taxon>
        <taxon>Rosales</taxon>
        <taxon>Moraceae</taxon>
        <taxon>Ficeae</taxon>
        <taxon>Ficus</taxon>
    </lineage>
</organism>
<comment type="caution">
    <text evidence="1">The sequence shown here is derived from an EMBL/GenBank/DDBJ whole genome shotgun (WGS) entry which is preliminary data.</text>
</comment>
<protein>
    <submittedName>
        <fullName evidence="1">Uncharacterized protein</fullName>
    </submittedName>
</protein>
<proteinExistence type="predicted"/>
<evidence type="ECO:0000313" key="2">
    <source>
        <dbReference type="Proteomes" id="UP001187192"/>
    </source>
</evidence>
<dbReference type="AlphaFoldDB" id="A0AA88DZ27"/>
<accession>A0AA88DZ27</accession>
<evidence type="ECO:0000313" key="1">
    <source>
        <dbReference type="EMBL" id="GMN64273.1"/>
    </source>
</evidence>
<sequence>MPSILILYGLRLSPTSHPRTLAVVGSLIQDAHQALALRPATLSESLALTQADDHGSLTFSRHLGRGSGLRSRLLWRLHGGWLRGVSAGDGGGGGGEASWRIYQRLGWRQQRRGFMVDLQEMVVEATDERSPSSGLGRGVWVVKASGTSSLWSMLGVLNPFQVHFLL</sequence>
<gene>
    <name evidence="1" type="ORF">TIFTF001_033348</name>
</gene>
<keyword evidence="2" id="KW-1185">Reference proteome</keyword>
<dbReference type="EMBL" id="BTGU01000174">
    <property type="protein sequence ID" value="GMN64273.1"/>
    <property type="molecule type" value="Genomic_DNA"/>
</dbReference>
<reference evidence="1" key="1">
    <citation type="submission" date="2023-07" db="EMBL/GenBank/DDBJ databases">
        <title>draft genome sequence of fig (Ficus carica).</title>
        <authorList>
            <person name="Takahashi T."/>
            <person name="Nishimura K."/>
        </authorList>
    </citation>
    <scope>NUCLEOTIDE SEQUENCE</scope>
</reference>